<dbReference type="EMBL" id="JAIWYP010000006">
    <property type="protein sequence ID" value="KAH3812248.1"/>
    <property type="molecule type" value="Genomic_DNA"/>
</dbReference>
<dbReference type="PROSITE" id="PS51257">
    <property type="entry name" value="PROKAR_LIPOPROTEIN"/>
    <property type="match status" value="1"/>
</dbReference>
<evidence type="ECO:0000313" key="2">
    <source>
        <dbReference type="EMBL" id="KAH3812248.1"/>
    </source>
</evidence>
<comment type="caution">
    <text evidence="2">The sequence shown here is derived from an EMBL/GenBank/DDBJ whole genome shotgun (WGS) entry which is preliminary data.</text>
</comment>
<protein>
    <submittedName>
        <fullName evidence="2">Uncharacterized protein</fullName>
    </submittedName>
</protein>
<organism evidence="2 3">
    <name type="scientific">Dreissena polymorpha</name>
    <name type="common">Zebra mussel</name>
    <name type="synonym">Mytilus polymorpha</name>
    <dbReference type="NCBI Taxonomy" id="45954"/>
    <lineage>
        <taxon>Eukaryota</taxon>
        <taxon>Metazoa</taxon>
        <taxon>Spiralia</taxon>
        <taxon>Lophotrochozoa</taxon>
        <taxon>Mollusca</taxon>
        <taxon>Bivalvia</taxon>
        <taxon>Autobranchia</taxon>
        <taxon>Heteroconchia</taxon>
        <taxon>Euheterodonta</taxon>
        <taxon>Imparidentia</taxon>
        <taxon>Neoheterodontei</taxon>
        <taxon>Myida</taxon>
        <taxon>Dreissenoidea</taxon>
        <taxon>Dreissenidae</taxon>
        <taxon>Dreissena</taxon>
    </lineage>
</organism>
<name>A0A9D4GBC2_DREPO</name>
<sequence>MQHLRSFIVCAMVLAFFVVSCQAMNNCPEPNHIKCTNPNKNCGSVYKHVGSCSTYWCCSDIAQLSKYIY</sequence>
<keyword evidence="1" id="KW-0732">Signal</keyword>
<reference evidence="2" key="2">
    <citation type="submission" date="2020-11" db="EMBL/GenBank/DDBJ databases">
        <authorList>
            <person name="McCartney M.A."/>
            <person name="Auch B."/>
            <person name="Kono T."/>
            <person name="Mallez S."/>
            <person name="Becker A."/>
            <person name="Gohl D.M."/>
            <person name="Silverstein K.A.T."/>
            <person name="Koren S."/>
            <person name="Bechman K.B."/>
            <person name="Herman A."/>
            <person name="Abrahante J.E."/>
            <person name="Garbe J."/>
        </authorList>
    </citation>
    <scope>NUCLEOTIDE SEQUENCE</scope>
    <source>
        <strain evidence="2">Duluth1</strain>
        <tissue evidence="2">Whole animal</tissue>
    </source>
</reference>
<reference evidence="2" key="1">
    <citation type="journal article" date="2019" name="bioRxiv">
        <title>The Genome of the Zebra Mussel, Dreissena polymorpha: A Resource for Invasive Species Research.</title>
        <authorList>
            <person name="McCartney M.A."/>
            <person name="Auch B."/>
            <person name="Kono T."/>
            <person name="Mallez S."/>
            <person name="Zhang Y."/>
            <person name="Obille A."/>
            <person name="Becker A."/>
            <person name="Abrahante J.E."/>
            <person name="Garbe J."/>
            <person name="Badalamenti J.P."/>
            <person name="Herman A."/>
            <person name="Mangelson H."/>
            <person name="Liachko I."/>
            <person name="Sullivan S."/>
            <person name="Sone E.D."/>
            <person name="Koren S."/>
            <person name="Silverstein K.A.T."/>
            <person name="Beckman K.B."/>
            <person name="Gohl D.M."/>
        </authorList>
    </citation>
    <scope>NUCLEOTIDE SEQUENCE</scope>
    <source>
        <strain evidence="2">Duluth1</strain>
        <tissue evidence="2">Whole animal</tissue>
    </source>
</reference>
<evidence type="ECO:0000256" key="1">
    <source>
        <dbReference type="SAM" id="SignalP"/>
    </source>
</evidence>
<dbReference type="AlphaFoldDB" id="A0A9D4GBC2"/>
<proteinExistence type="predicted"/>
<feature type="signal peptide" evidence="1">
    <location>
        <begin position="1"/>
        <end position="23"/>
    </location>
</feature>
<accession>A0A9D4GBC2</accession>
<evidence type="ECO:0000313" key="3">
    <source>
        <dbReference type="Proteomes" id="UP000828390"/>
    </source>
</evidence>
<keyword evidence="3" id="KW-1185">Reference proteome</keyword>
<dbReference type="Proteomes" id="UP000828390">
    <property type="component" value="Unassembled WGS sequence"/>
</dbReference>
<gene>
    <name evidence="2" type="ORF">DPMN_140672</name>
</gene>
<feature type="chain" id="PRO_5039700939" evidence="1">
    <location>
        <begin position="24"/>
        <end position="69"/>
    </location>
</feature>